<dbReference type="AlphaFoldDB" id="C9MMF4"/>
<dbReference type="HOGENOM" id="CLU_071236_0_0_10"/>
<proteinExistence type="predicted"/>
<keyword evidence="3" id="KW-1185">Reference proteome</keyword>
<evidence type="ECO:0000313" key="3">
    <source>
        <dbReference type="Proteomes" id="UP000003327"/>
    </source>
</evidence>
<reference evidence="2 3" key="1">
    <citation type="submission" date="2009-09" db="EMBL/GenBank/DDBJ databases">
        <authorList>
            <person name="Weinstock G."/>
            <person name="Sodergren E."/>
            <person name="Clifton S."/>
            <person name="Fulton L."/>
            <person name="Fulton B."/>
            <person name="Courtney L."/>
            <person name="Fronick C."/>
            <person name="Harrison M."/>
            <person name="Strong C."/>
            <person name="Farmer C."/>
            <person name="Delahaunty K."/>
            <person name="Markovic C."/>
            <person name="Hall O."/>
            <person name="Minx P."/>
            <person name="Tomlinson C."/>
            <person name="Mitreva M."/>
            <person name="Nelson J."/>
            <person name="Hou S."/>
            <person name="Wollam A."/>
            <person name="Pepin K.H."/>
            <person name="Johnson M."/>
            <person name="Bhonagiri V."/>
            <person name="Nash W.E."/>
            <person name="Warren W."/>
            <person name="Chinwalla A."/>
            <person name="Mardis E.R."/>
            <person name="Wilson R.K."/>
        </authorList>
    </citation>
    <scope>NUCLEOTIDE SEQUENCE [LARGE SCALE GENOMIC DNA]</scope>
    <source>
        <strain evidence="2 3">F0319</strain>
    </source>
</reference>
<dbReference type="eggNOG" id="ENOG5032X08">
    <property type="taxonomic scope" value="Bacteria"/>
</dbReference>
<dbReference type="Proteomes" id="UP000003327">
    <property type="component" value="Unassembled WGS sequence"/>
</dbReference>
<protein>
    <submittedName>
        <fullName evidence="2">Uncharacterized protein</fullName>
    </submittedName>
</protein>
<dbReference type="EMBL" id="ACVA01000016">
    <property type="protein sequence ID" value="EEX19339.1"/>
    <property type="molecule type" value="Genomic_DNA"/>
</dbReference>
<organism evidence="2 3">
    <name type="scientific">Prevotella veroralis F0319</name>
    <dbReference type="NCBI Taxonomy" id="649761"/>
    <lineage>
        <taxon>Bacteria</taxon>
        <taxon>Pseudomonadati</taxon>
        <taxon>Bacteroidota</taxon>
        <taxon>Bacteroidia</taxon>
        <taxon>Bacteroidales</taxon>
        <taxon>Prevotellaceae</taxon>
        <taxon>Prevotella</taxon>
    </lineage>
</organism>
<comment type="caution">
    <text evidence="2">The sequence shown here is derived from an EMBL/GenBank/DDBJ whole genome shotgun (WGS) entry which is preliminary data.</text>
</comment>
<keyword evidence="1" id="KW-0732">Signal</keyword>
<evidence type="ECO:0000256" key="1">
    <source>
        <dbReference type="SAM" id="SignalP"/>
    </source>
</evidence>
<dbReference type="RefSeq" id="WP_004382419.1">
    <property type="nucleotide sequence ID" value="NZ_GG698712.1"/>
</dbReference>
<dbReference type="OrthoDB" id="1064123at2"/>
<accession>C9MMF4</accession>
<dbReference type="PROSITE" id="PS51257">
    <property type="entry name" value="PROKAR_LIPOPROTEIN"/>
    <property type="match status" value="1"/>
</dbReference>
<gene>
    <name evidence="2" type="ORF">HMPREF0973_00784</name>
</gene>
<sequence length="334" mass="37930">MKKQITWMCILLCSLLFIACEKAVIDNPDGKKKSDKERHRVTRVVRIHPTELSMETSDEPLLSKSSCTLSRVGGKQKEGKVKLYALNIYEQKAGSTVYEKYAYGLFSDADKMAIRMFEDNSYRIECLEVVEGDDHIYNKDGAYLAPFLHGADLPTKVTNKFVMSKKDNLGNIQKGETNISETKTIRYPRVMKFYGTLEDINPKASDALTIDMRRAVFGLHFKITPPEEGTLEISYLGWKLSRKSTQSVYNDGSIYAFSDIVEACKDGYQEVVPFGIKWTKADGTIVQEQKNLTLKRNVKTMVEIAIEGPKAHGLSFREENVAMTEEHVDWHVVK</sequence>
<feature type="chain" id="PRO_5002999024" evidence="1">
    <location>
        <begin position="20"/>
        <end position="334"/>
    </location>
</feature>
<name>C9MMF4_9BACT</name>
<evidence type="ECO:0000313" key="2">
    <source>
        <dbReference type="EMBL" id="EEX19339.1"/>
    </source>
</evidence>
<feature type="signal peptide" evidence="1">
    <location>
        <begin position="1"/>
        <end position="19"/>
    </location>
</feature>